<reference evidence="1 2" key="1">
    <citation type="submission" date="2018-08" db="EMBL/GenBank/DDBJ databases">
        <title>Cellulomonas rhizosphaerae sp. nov., a novel actinomycete isolated from soil.</title>
        <authorList>
            <person name="Tian Y."/>
        </authorList>
    </citation>
    <scope>NUCLEOTIDE SEQUENCE [LARGE SCALE GENOMIC DNA]</scope>
    <source>
        <strain evidence="1 2">NEAU-TCZ24</strain>
    </source>
</reference>
<organism evidence="1 2">
    <name type="scientific">Cellulomonas rhizosphaerae</name>
    <dbReference type="NCBI Taxonomy" id="2293719"/>
    <lineage>
        <taxon>Bacteria</taxon>
        <taxon>Bacillati</taxon>
        <taxon>Actinomycetota</taxon>
        <taxon>Actinomycetes</taxon>
        <taxon>Micrococcales</taxon>
        <taxon>Cellulomonadaceae</taxon>
        <taxon>Cellulomonas</taxon>
    </lineage>
</organism>
<protein>
    <submittedName>
        <fullName evidence="1">Pilus assembly protein CpaE</fullName>
    </submittedName>
</protein>
<evidence type="ECO:0000313" key="1">
    <source>
        <dbReference type="EMBL" id="RHA38300.1"/>
    </source>
</evidence>
<accession>A0A413RIS3</accession>
<name>A0A413RIS3_9CELL</name>
<sequence length="140" mass="15309">MISTDLALLLRASGLRWDPASGDSFVVLVDGLDEEVFTISEMTIEAHRYDTGTVLGFNGTTEWALDSVAQDDALWLPREDQLRAKLGRTFRSLARSTDGSYQVLVEVAGRPEQVFTADTAEDAYARALLSLVTAAVDRVV</sequence>
<comment type="caution">
    <text evidence="1">The sequence shown here is derived from an EMBL/GenBank/DDBJ whole genome shotgun (WGS) entry which is preliminary data.</text>
</comment>
<dbReference type="EMBL" id="QWKP01000215">
    <property type="protein sequence ID" value="RHA38300.1"/>
    <property type="molecule type" value="Genomic_DNA"/>
</dbReference>
<dbReference type="RefSeq" id="WP_118768118.1">
    <property type="nucleotide sequence ID" value="NZ_QWKP01000215.1"/>
</dbReference>
<evidence type="ECO:0000313" key="2">
    <source>
        <dbReference type="Proteomes" id="UP000283374"/>
    </source>
</evidence>
<dbReference type="AlphaFoldDB" id="A0A413RIS3"/>
<gene>
    <name evidence="1" type="ORF">D1825_14480</name>
</gene>
<keyword evidence="2" id="KW-1185">Reference proteome</keyword>
<dbReference type="OrthoDB" id="3295834at2"/>
<proteinExistence type="predicted"/>
<dbReference type="Proteomes" id="UP000283374">
    <property type="component" value="Unassembled WGS sequence"/>
</dbReference>